<organism evidence="1 2">
    <name type="scientific">Candidatus Aramenus sulfurataquae</name>
    <dbReference type="NCBI Taxonomy" id="1326980"/>
    <lineage>
        <taxon>Archaea</taxon>
        <taxon>Thermoproteota</taxon>
        <taxon>Thermoprotei</taxon>
        <taxon>Sulfolobales</taxon>
        <taxon>Sulfolobaceae</taxon>
        <taxon>Candidatus Aramenus</taxon>
    </lineage>
</organism>
<name>A0ACC6TN02_9CREN</name>
<comment type="caution">
    <text evidence="1">The sequence shown here is derived from an EMBL/GenBank/DDBJ whole genome shotgun (WGS) entry which is preliminary data.</text>
</comment>
<sequence length="386" mass="42386">MSDKRSFVYMALTLSLITIANRATNNMVTTTISPLSKYVFGFNNLMAGVIDALIFLTTLISTSFINPSLSSSTRRKVFIASNFAIMVLLLGFYFSTSVTVWAVTAAAGVAFGLIMPNLITSASLVDNRKQAERLLSLYSTSLSISLIVGPSIESYVLSRAGYKDVFLAFVPFSILGFILSWSVKFPETKKEVKGVGSLRNKGFISSVLSITTYNVPFAALTAFLTIYGIEVLDLPKSLAYFSYIPFFTTSFLTRLFMTIRQFESLRLPLLVSIIITVVGLTGMVFSPNYMIFIAFMALLGIPHGSIFPMSTIMIARATTTEERNAVNSYFLAYNNILFFVVPVAVGALSEVIGLGLSFLVLLIPVIASAIAFFVLFWNDEIISKRV</sequence>
<evidence type="ECO:0000313" key="2">
    <source>
        <dbReference type="Proteomes" id="UP000053480"/>
    </source>
</evidence>
<protein>
    <submittedName>
        <fullName evidence="1">MFS transporter</fullName>
    </submittedName>
</protein>
<proteinExistence type="predicted"/>
<gene>
    <name evidence="1" type="ORF">TQ35_0003040</name>
</gene>
<accession>A0ACC6TN02</accession>
<evidence type="ECO:0000313" key="1">
    <source>
        <dbReference type="EMBL" id="MEW9491164.1"/>
    </source>
</evidence>
<dbReference type="Proteomes" id="UP000053480">
    <property type="component" value="Unassembled WGS sequence"/>
</dbReference>
<dbReference type="EMBL" id="JZWS03000002">
    <property type="protein sequence ID" value="MEW9491164.1"/>
    <property type="molecule type" value="Genomic_DNA"/>
</dbReference>
<reference evidence="1" key="1">
    <citation type="submission" date="2024-07" db="EMBL/GenBank/DDBJ databases">
        <title>Metagenome and Metagenome-Assembled Genomes of Archaea from a hot spring from the geothermal field of Los Azufres, Mexico.</title>
        <authorList>
            <person name="Marin-Paredes R."/>
            <person name="Martinez-Romero E."/>
            <person name="Servin-Garciduenas L.E."/>
        </authorList>
    </citation>
    <scope>NUCLEOTIDE SEQUENCE</scope>
    <source>
        <strain evidence="1">AZ1-454</strain>
    </source>
</reference>